<dbReference type="AlphaFoldDB" id="A0A840TRL4"/>
<name>A0A840TRL4_9BACT</name>
<reference evidence="1 2" key="1">
    <citation type="submission" date="2020-08" db="EMBL/GenBank/DDBJ databases">
        <title>Genomic Encyclopedia of Type Strains, Phase IV (KMG-IV): sequencing the most valuable type-strain genomes for metagenomic binning, comparative biology and taxonomic classification.</title>
        <authorList>
            <person name="Goeker M."/>
        </authorList>
    </citation>
    <scope>NUCLEOTIDE SEQUENCE [LARGE SCALE GENOMIC DNA]</scope>
    <source>
        <strain evidence="1 2">DSM 105074</strain>
    </source>
</reference>
<dbReference type="RefSeq" id="WP_184178632.1">
    <property type="nucleotide sequence ID" value="NZ_JACHGF010000013.1"/>
</dbReference>
<accession>A0A840TRL4</accession>
<comment type="caution">
    <text evidence="1">The sequence shown here is derived from an EMBL/GenBank/DDBJ whole genome shotgun (WGS) entry which is preliminary data.</text>
</comment>
<keyword evidence="2" id="KW-1185">Reference proteome</keyword>
<dbReference type="Proteomes" id="UP000557307">
    <property type="component" value="Unassembled WGS sequence"/>
</dbReference>
<evidence type="ECO:0000313" key="1">
    <source>
        <dbReference type="EMBL" id="MBB5286976.1"/>
    </source>
</evidence>
<evidence type="ECO:0000313" key="2">
    <source>
        <dbReference type="Proteomes" id="UP000557307"/>
    </source>
</evidence>
<organism evidence="1 2">
    <name type="scientific">Rhabdobacter roseus</name>
    <dbReference type="NCBI Taxonomy" id="1655419"/>
    <lineage>
        <taxon>Bacteria</taxon>
        <taxon>Pseudomonadati</taxon>
        <taxon>Bacteroidota</taxon>
        <taxon>Cytophagia</taxon>
        <taxon>Cytophagales</taxon>
        <taxon>Cytophagaceae</taxon>
        <taxon>Rhabdobacter</taxon>
    </lineage>
</organism>
<protein>
    <submittedName>
        <fullName evidence="1">Uncharacterized protein</fullName>
    </submittedName>
</protein>
<dbReference type="EMBL" id="JACHGF010000013">
    <property type="protein sequence ID" value="MBB5286976.1"/>
    <property type="molecule type" value="Genomic_DNA"/>
</dbReference>
<gene>
    <name evidence="1" type="ORF">HNQ92_005138</name>
</gene>
<proteinExistence type="predicted"/>
<sequence>MIEKGEIHFIDYKPFGVSREYEQFRPWKSVEKSMKTVEFEELYLGAAYRCTGERRP</sequence>